<gene>
    <name evidence="3" type="ORF">GQS65_02950</name>
</gene>
<name>A0A6B0GET8_9EURY</name>
<reference evidence="3 4" key="1">
    <citation type="submission" date="2019-12" db="EMBL/GenBank/DDBJ databases">
        <title>Halocatena pleomorpha gen. nov. sp. nov., an extremely halophilic archaeon of family Halobacteriaceae isolated from saltpan soil.</title>
        <authorList>
            <person name="Pal Y."/>
            <person name="Verma A."/>
            <person name="Krishnamurthi S."/>
            <person name="Kumar P."/>
        </authorList>
    </citation>
    <scope>NUCLEOTIDE SEQUENCE [LARGE SCALE GENOMIC DNA]</scope>
    <source>
        <strain evidence="3 4">JCM 16495</strain>
    </source>
</reference>
<dbReference type="Gene3D" id="3.40.50.300">
    <property type="entry name" value="P-loop containing nucleotide triphosphate hydrolases"/>
    <property type="match status" value="2"/>
</dbReference>
<feature type="region of interest" description="Disordered" evidence="2">
    <location>
        <begin position="372"/>
        <end position="396"/>
    </location>
</feature>
<accession>A0A6B0GET8</accession>
<proteinExistence type="predicted"/>
<dbReference type="PANTHER" id="PTHR45615:SF40">
    <property type="entry name" value="MYOSIN HEAVY CHAIN, NON-MUSCLE"/>
    <property type="match status" value="1"/>
</dbReference>
<dbReference type="InterPro" id="IPR027417">
    <property type="entry name" value="P-loop_NTPase"/>
</dbReference>
<keyword evidence="1" id="KW-0175">Coiled coil</keyword>
<organism evidence="3 4">
    <name type="scientific">Halomarina oriensis</name>
    <dbReference type="NCBI Taxonomy" id="671145"/>
    <lineage>
        <taxon>Archaea</taxon>
        <taxon>Methanobacteriati</taxon>
        <taxon>Methanobacteriota</taxon>
        <taxon>Stenosarchaea group</taxon>
        <taxon>Halobacteria</taxon>
        <taxon>Halobacteriales</taxon>
        <taxon>Natronomonadaceae</taxon>
        <taxon>Halomarina</taxon>
    </lineage>
</organism>
<keyword evidence="4" id="KW-1185">Reference proteome</keyword>
<evidence type="ECO:0000313" key="4">
    <source>
        <dbReference type="Proteomes" id="UP000451471"/>
    </source>
</evidence>
<dbReference type="PANTHER" id="PTHR45615">
    <property type="entry name" value="MYOSIN HEAVY CHAIN, NON-MUSCLE"/>
    <property type="match status" value="1"/>
</dbReference>
<comment type="caution">
    <text evidence="3">The sequence shown here is derived from an EMBL/GenBank/DDBJ whole genome shotgun (WGS) entry which is preliminary data.</text>
</comment>
<dbReference type="Proteomes" id="UP000451471">
    <property type="component" value="Unassembled WGS sequence"/>
</dbReference>
<dbReference type="GO" id="GO:0000146">
    <property type="term" value="F:microfilament motor activity"/>
    <property type="evidence" value="ECO:0007669"/>
    <property type="project" value="TreeGrafter"/>
</dbReference>
<dbReference type="GO" id="GO:0016460">
    <property type="term" value="C:myosin II complex"/>
    <property type="evidence" value="ECO:0007669"/>
    <property type="project" value="TreeGrafter"/>
</dbReference>
<evidence type="ECO:0000256" key="2">
    <source>
        <dbReference type="SAM" id="MobiDB-lite"/>
    </source>
</evidence>
<dbReference type="GO" id="GO:0051015">
    <property type="term" value="F:actin filament binding"/>
    <property type="evidence" value="ECO:0007669"/>
    <property type="project" value="TreeGrafter"/>
</dbReference>
<evidence type="ECO:0000313" key="3">
    <source>
        <dbReference type="EMBL" id="MWG33456.1"/>
    </source>
</evidence>
<dbReference type="AlphaFoldDB" id="A0A6B0GET8"/>
<dbReference type="GO" id="GO:0032982">
    <property type="term" value="C:myosin filament"/>
    <property type="evidence" value="ECO:0007669"/>
    <property type="project" value="TreeGrafter"/>
</dbReference>
<dbReference type="NCBIfam" id="NF045487">
    <property type="entry name" value="ASRP"/>
    <property type="match status" value="1"/>
</dbReference>
<dbReference type="RefSeq" id="WP_158203185.1">
    <property type="nucleotide sequence ID" value="NZ_WSZK01000007.1"/>
</dbReference>
<dbReference type="OrthoDB" id="241568at2157"/>
<dbReference type="EMBL" id="WSZK01000007">
    <property type="protein sequence ID" value="MWG33456.1"/>
    <property type="molecule type" value="Genomic_DNA"/>
</dbReference>
<feature type="coiled-coil region" evidence="1">
    <location>
        <begin position="136"/>
        <end position="291"/>
    </location>
</feature>
<dbReference type="SUPFAM" id="SSF46579">
    <property type="entry name" value="Prefoldin"/>
    <property type="match status" value="1"/>
</dbReference>
<dbReference type="GO" id="GO:0005737">
    <property type="term" value="C:cytoplasm"/>
    <property type="evidence" value="ECO:0007669"/>
    <property type="project" value="TreeGrafter"/>
</dbReference>
<sequence>MDAITTPKESASVAVQNIGGIDDTAVDIPPGVTVLTGRNATNRTSLLQAIMAAMGSDNASVKGDAETGTVELEIGENTYTRTLTRSDGTVVTDGEPYAEDPVVADLFAFLLESNEARRAVAQGRDLRELIMRPVDVDAIRAAISEHEAERDRIDDELEELESLKGDLPTLEERRTSLQSDIEEKRSDLEAKEAEIEAYDGSIEASRDEQEELEDRLEALRDQRSELDRIRSEIDLQEKSIESLTSERHELEAERKALPELSADEEDLQRKISRLRSQKSRLEERVSDLQDVISFNEEMLDETESEMSKVLQDSRTDGAVTDQLVEDESVVCWTCGTEVEEERIEDTLEKLRSVRTDTLSDVREIEDELNELQETKREREQHRRQQERLTQKHEEVTDELDRRREEIETLREKRDRLGGEIESLETAVEELESDDFDEILELHKEANELEFELGRLESEAEDVTDRIAAIEESLTEEERLRAERESVTEELQDLRTRIDRIEEQAVEQFNDHMDAVLEILGYENLERIWIERVQKRVREGRQKVDRTVFELHVVRSTASGATYEDTIDHLSESEREVTGLVFGLAGYLVHDVHETVPFVLLDSLEAIDSERIADLVEYIAEYASYLVVALLPEDARVLDDSYTRITEI</sequence>
<protein>
    <submittedName>
        <fullName evidence="3">Chromosome segregation protein SMC</fullName>
    </submittedName>
</protein>
<evidence type="ECO:0000256" key="1">
    <source>
        <dbReference type="SAM" id="Coils"/>
    </source>
</evidence>